<dbReference type="InterPro" id="IPR000571">
    <property type="entry name" value="Znf_CCCH"/>
</dbReference>
<evidence type="ECO:0000259" key="2">
    <source>
        <dbReference type="PROSITE" id="PS50103"/>
    </source>
</evidence>
<keyword evidence="1" id="KW-0479">Metal-binding</keyword>
<dbReference type="EMBL" id="ML769395">
    <property type="protein sequence ID" value="KAE9407471.1"/>
    <property type="molecule type" value="Genomic_DNA"/>
</dbReference>
<evidence type="ECO:0000313" key="3">
    <source>
        <dbReference type="EMBL" id="KAE9407471.1"/>
    </source>
</evidence>
<protein>
    <recommendedName>
        <fullName evidence="2">C3H1-type domain-containing protein</fullName>
    </recommendedName>
</protein>
<dbReference type="AlphaFoldDB" id="A0A6A4IA33"/>
<dbReference type="GO" id="GO:0008270">
    <property type="term" value="F:zinc ion binding"/>
    <property type="evidence" value="ECO:0007669"/>
    <property type="project" value="UniProtKB-KW"/>
</dbReference>
<keyword evidence="1" id="KW-0862">Zinc</keyword>
<reference evidence="3" key="1">
    <citation type="journal article" date="2019" name="Environ. Microbiol.">
        <title>Fungal ecological strategies reflected in gene transcription - a case study of two litter decomposers.</title>
        <authorList>
            <person name="Barbi F."/>
            <person name="Kohler A."/>
            <person name="Barry K."/>
            <person name="Baskaran P."/>
            <person name="Daum C."/>
            <person name="Fauchery L."/>
            <person name="Ihrmark K."/>
            <person name="Kuo A."/>
            <person name="LaButti K."/>
            <person name="Lipzen A."/>
            <person name="Morin E."/>
            <person name="Grigoriev I.V."/>
            <person name="Henrissat B."/>
            <person name="Lindahl B."/>
            <person name="Martin F."/>
        </authorList>
    </citation>
    <scope>NUCLEOTIDE SEQUENCE</scope>
    <source>
        <strain evidence="3">JB14</strain>
    </source>
</reference>
<feature type="non-terminal residue" evidence="3">
    <location>
        <position position="1"/>
    </location>
</feature>
<feature type="domain" description="C3H1-type" evidence="2">
    <location>
        <begin position="226"/>
        <end position="252"/>
    </location>
</feature>
<evidence type="ECO:0000313" key="4">
    <source>
        <dbReference type="Proteomes" id="UP000799118"/>
    </source>
</evidence>
<dbReference type="PROSITE" id="PS50103">
    <property type="entry name" value="ZF_C3H1"/>
    <property type="match status" value="1"/>
</dbReference>
<name>A0A6A4IA33_9AGAR</name>
<keyword evidence="4" id="KW-1185">Reference proteome</keyword>
<sequence>EDEEDRANWKQQKVNPSEFHWNKGTSFIHSIILSPTHKSARRQVEAYTLDIKEALQNLDLSYGKLSLSPKQWKNVLRDDYVEFDEILAGAYTTTPQTLNELIISKTTLEVQKPKVVSKVSTHGEWINAFCTFEEAVQFAFSGRKMELRGYWNHINNLFSVKQVSLHQRVINYDHSVRIYIGGRRDILLHETEKYIHLKDAHLEAGGVAIFMPSPPTSNPAKGSKRKRTSEVCRNWNFKHCKGTSCIFRHVCIHCQSANHMGPKCPN</sequence>
<accession>A0A6A4IA33</accession>
<keyword evidence="1" id="KW-0863">Zinc-finger</keyword>
<dbReference type="Proteomes" id="UP000799118">
    <property type="component" value="Unassembled WGS sequence"/>
</dbReference>
<feature type="zinc finger region" description="C3H1-type" evidence="1">
    <location>
        <begin position="226"/>
        <end position="252"/>
    </location>
</feature>
<organism evidence="3 4">
    <name type="scientific">Gymnopus androsaceus JB14</name>
    <dbReference type="NCBI Taxonomy" id="1447944"/>
    <lineage>
        <taxon>Eukaryota</taxon>
        <taxon>Fungi</taxon>
        <taxon>Dikarya</taxon>
        <taxon>Basidiomycota</taxon>
        <taxon>Agaricomycotina</taxon>
        <taxon>Agaricomycetes</taxon>
        <taxon>Agaricomycetidae</taxon>
        <taxon>Agaricales</taxon>
        <taxon>Marasmiineae</taxon>
        <taxon>Omphalotaceae</taxon>
        <taxon>Gymnopus</taxon>
    </lineage>
</organism>
<gene>
    <name evidence="3" type="ORF">BT96DRAFT_784465</name>
</gene>
<feature type="non-terminal residue" evidence="3">
    <location>
        <position position="266"/>
    </location>
</feature>
<evidence type="ECO:0000256" key="1">
    <source>
        <dbReference type="PROSITE-ProRule" id="PRU00723"/>
    </source>
</evidence>
<proteinExistence type="predicted"/>
<dbReference type="OrthoDB" id="2355984at2759"/>